<organism evidence="1 2">
    <name type="scientific">Pseudoleptotrichia goodfellowii F0264</name>
    <dbReference type="NCBI Taxonomy" id="596323"/>
    <lineage>
        <taxon>Bacteria</taxon>
        <taxon>Fusobacteriati</taxon>
        <taxon>Fusobacteriota</taxon>
        <taxon>Fusobacteriia</taxon>
        <taxon>Fusobacteriales</taxon>
        <taxon>Leptotrichiaceae</taxon>
        <taxon>Pseudoleptotrichia</taxon>
    </lineage>
</organism>
<dbReference type="Proteomes" id="UP000004226">
    <property type="component" value="Unassembled WGS sequence"/>
</dbReference>
<dbReference type="EMBL" id="ADAD01000177">
    <property type="protein sequence ID" value="EEY34209.1"/>
    <property type="molecule type" value="Genomic_DNA"/>
</dbReference>
<evidence type="ECO:0000313" key="1">
    <source>
        <dbReference type="EMBL" id="EEY34209.1"/>
    </source>
</evidence>
<protein>
    <submittedName>
        <fullName evidence="1">Uncharacterized protein</fullName>
    </submittedName>
</protein>
<sequence>METVEKVVEKVTNKVNADDIIDKVNSTTFSGTILKQWEEKDKKINYNRSHLYGDIAYHTNFKDKNELVARAGILYYLK</sequence>
<gene>
    <name evidence="1" type="ORF">HMPREF0554_0811</name>
</gene>
<dbReference type="AlphaFoldDB" id="D0GNV8"/>
<accession>D0GNV8</accession>
<comment type="caution">
    <text evidence="1">The sequence shown here is derived from an EMBL/GenBank/DDBJ whole genome shotgun (WGS) entry which is preliminary data.</text>
</comment>
<reference evidence="1 2" key="1">
    <citation type="submission" date="2009-10" db="EMBL/GenBank/DDBJ databases">
        <authorList>
            <person name="Harkins D.M."/>
            <person name="Madupu R."/>
            <person name="Durkin A.S."/>
            <person name="Torralba M."/>
            <person name="Methe B."/>
            <person name="Sutton G.G."/>
            <person name="Strausberg R.L."/>
            <person name="Nelson K.E."/>
        </authorList>
    </citation>
    <scope>NUCLEOTIDE SEQUENCE [LARGE SCALE GENOMIC DNA]</scope>
    <source>
        <strain evidence="1 2">F0264</strain>
    </source>
</reference>
<dbReference type="RefSeq" id="WP_006808187.1">
    <property type="nucleotide sequence ID" value="NZ_ADAD01000177.1"/>
</dbReference>
<proteinExistence type="predicted"/>
<name>D0GNV8_9FUSO</name>
<evidence type="ECO:0000313" key="2">
    <source>
        <dbReference type="Proteomes" id="UP000004226"/>
    </source>
</evidence>
<keyword evidence="2" id="KW-1185">Reference proteome</keyword>